<accession>A0A5J5ASY2</accession>
<keyword evidence="3" id="KW-1185">Reference proteome</keyword>
<organism evidence="2 3">
    <name type="scientific">Nyssa sinensis</name>
    <dbReference type="NCBI Taxonomy" id="561372"/>
    <lineage>
        <taxon>Eukaryota</taxon>
        <taxon>Viridiplantae</taxon>
        <taxon>Streptophyta</taxon>
        <taxon>Embryophyta</taxon>
        <taxon>Tracheophyta</taxon>
        <taxon>Spermatophyta</taxon>
        <taxon>Magnoliopsida</taxon>
        <taxon>eudicotyledons</taxon>
        <taxon>Gunneridae</taxon>
        <taxon>Pentapetalae</taxon>
        <taxon>asterids</taxon>
        <taxon>Cornales</taxon>
        <taxon>Nyssaceae</taxon>
        <taxon>Nyssa</taxon>
    </lineage>
</organism>
<gene>
    <name evidence="2" type="ORF">F0562_033061</name>
</gene>
<dbReference type="Proteomes" id="UP000325577">
    <property type="component" value="Linkage Group LG19"/>
</dbReference>
<reference evidence="2 3" key="1">
    <citation type="submission" date="2019-09" db="EMBL/GenBank/DDBJ databases">
        <title>A chromosome-level genome assembly of the Chinese tupelo Nyssa sinensis.</title>
        <authorList>
            <person name="Yang X."/>
            <person name="Kang M."/>
            <person name="Yang Y."/>
            <person name="Xiong H."/>
            <person name="Wang M."/>
            <person name="Zhang Z."/>
            <person name="Wang Z."/>
            <person name="Wu H."/>
            <person name="Ma T."/>
            <person name="Liu J."/>
            <person name="Xi Z."/>
        </authorList>
    </citation>
    <scope>NUCLEOTIDE SEQUENCE [LARGE SCALE GENOMIC DNA]</scope>
    <source>
        <strain evidence="2">J267</strain>
        <tissue evidence="2">Leaf</tissue>
    </source>
</reference>
<proteinExistence type="predicted"/>
<name>A0A5J5ASY2_9ASTE</name>
<dbReference type="EMBL" id="CM018042">
    <property type="protein sequence ID" value="KAA8532822.1"/>
    <property type="molecule type" value="Genomic_DNA"/>
</dbReference>
<keyword evidence="1" id="KW-0812">Transmembrane</keyword>
<keyword evidence="1" id="KW-1133">Transmembrane helix</keyword>
<dbReference type="AlphaFoldDB" id="A0A5J5ASY2"/>
<evidence type="ECO:0000313" key="3">
    <source>
        <dbReference type="Proteomes" id="UP000325577"/>
    </source>
</evidence>
<protein>
    <submittedName>
        <fullName evidence="2">Uncharacterized protein</fullName>
    </submittedName>
</protein>
<evidence type="ECO:0000256" key="1">
    <source>
        <dbReference type="SAM" id="Phobius"/>
    </source>
</evidence>
<evidence type="ECO:0000313" key="2">
    <source>
        <dbReference type="EMBL" id="KAA8532822.1"/>
    </source>
</evidence>
<keyword evidence="1" id="KW-0472">Membrane</keyword>
<sequence length="120" mass="12719">MGELGVIDGNAATQLPWWQEILKDELKKITQSLETDSSAKYPSAALDFVVAANGVGFVSTLTAIYLRRKRRATASILGKIGAIFAACGIIGAMGMYLPEESMTWITAGACLIPVLAVALD</sequence>
<feature type="transmembrane region" description="Helical" evidence="1">
    <location>
        <begin position="44"/>
        <end position="64"/>
    </location>
</feature>
<feature type="transmembrane region" description="Helical" evidence="1">
    <location>
        <begin position="102"/>
        <end position="119"/>
    </location>
</feature>
<feature type="transmembrane region" description="Helical" evidence="1">
    <location>
        <begin position="76"/>
        <end position="96"/>
    </location>
</feature>
<dbReference type="OrthoDB" id="1306114at2759"/>